<dbReference type="KEGG" id="xyl:ET495_02585"/>
<dbReference type="InterPro" id="IPR012338">
    <property type="entry name" value="Beta-lactam/transpept-like"/>
</dbReference>
<name>A0A4P6EJ36_9MICO</name>
<dbReference type="EMBL" id="CP035495">
    <property type="protein sequence ID" value="QAY62335.1"/>
    <property type="molecule type" value="Genomic_DNA"/>
</dbReference>
<keyword evidence="5" id="KW-1133">Transmembrane helix</keyword>
<feature type="domain" description="Penicillin-binding protein transpeptidase" evidence="6">
    <location>
        <begin position="340"/>
        <end position="644"/>
    </location>
</feature>
<dbReference type="Gene3D" id="3.30.450.330">
    <property type="match status" value="1"/>
</dbReference>
<dbReference type="AlphaFoldDB" id="A0A4P6EJ36"/>
<dbReference type="InterPro" id="IPR001460">
    <property type="entry name" value="PCN-bd_Tpept"/>
</dbReference>
<evidence type="ECO:0000256" key="5">
    <source>
        <dbReference type="SAM" id="Phobius"/>
    </source>
</evidence>
<dbReference type="SUPFAM" id="SSF56601">
    <property type="entry name" value="beta-lactamase/transpeptidase-like"/>
    <property type="match status" value="1"/>
</dbReference>
<feature type="transmembrane region" description="Helical" evidence="5">
    <location>
        <begin position="93"/>
        <end position="110"/>
    </location>
</feature>
<evidence type="ECO:0000259" key="7">
    <source>
        <dbReference type="Pfam" id="PF03717"/>
    </source>
</evidence>
<feature type="compositionally biased region" description="Low complexity" evidence="4">
    <location>
        <begin position="14"/>
        <end position="67"/>
    </location>
</feature>
<dbReference type="GO" id="GO:0005886">
    <property type="term" value="C:plasma membrane"/>
    <property type="evidence" value="ECO:0007669"/>
    <property type="project" value="TreeGrafter"/>
</dbReference>
<evidence type="ECO:0000256" key="3">
    <source>
        <dbReference type="ARBA" id="ARBA00023136"/>
    </source>
</evidence>
<dbReference type="OrthoDB" id="9789078at2"/>
<evidence type="ECO:0000313" key="8">
    <source>
        <dbReference type="EMBL" id="QAY62335.1"/>
    </source>
</evidence>
<reference evidence="8 9" key="1">
    <citation type="submission" date="2019-01" db="EMBL/GenBank/DDBJ databases">
        <title>Genome sequencing of strain 2JSPR-7.</title>
        <authorList>
            <person name="Heo J."/>
            <person name="Kim S.-J."/>
            <person name="Kim J.-S."/>
            <person name="Hong S.-B."/>
            <person name="Kwon S.-W."/>
        </authorList>
    </citation>
    <scope>NUCLEOTIDE SEQUENCE [LARGE SCALE GENOMIC DNA]</scope>
    <source>
        <strain evidence="8 9">2JSPR-7</strain>
    </source>
</reference>
<dbReference type="Gene3D" id="3.40.710.10">
    <property type="entry name" value="DD-peptidase/beta-lactamase superfamily"/>
    <property type="match status" value="1"/>
</dbReference>
<dbReference type="PANTHER" id="PTHR30627">
    <property type="entry name" value="PEPTIDOGLYCAN D,D-TRANSPEPTIDASE"/>
    <property type="match status" value="1"/>
</dbReference>
<dbReference type="Pfam" id="PF03717">
    <property type="entry name" value="PBP_dimer"/>
    <property type="match status" value="1"/>
</dbReference>
<comment type="subcellular location">
    <subcellularLocation>
        <location evidence="1">Membrane</location>
    </subcellularLocation>
</comment>
<dbReference type="SUPFAM" id="SSF56519">
    <property type="entry name" value="Penicillin binding protein dimerisation domain"/>
    <property type="match status" value="1"/>
</dbReference>
<evidence type="ECO:0000256" key="2">
    <source>
        <dbReference type="ARBA" id="ARBA00007171"/>
    </source>
</evidence>
<proteinExistence type="inferred from homology"/>
<keyword evidence="5" id="KW-0812">Transmembrane</keyword>
<evidence type="ECO:0000256" key="1">
    <source>
        <dbReference type="ARBA" id="ARBA00004370"/>
    </source>
</evidence>
<dbReference type="InterPro" id="IPR050515">
    <property type="entry name" value="Beta-lactam/transpept"/>
</dbReference>
<dbReference type="Proteomes" id="UP000291758">
    <property type="component" value="Chromosome"/>
</dbReference>
<dbReference type="InterPro" id="IPR036138">
    <property type="entry name" value="PBP_dimer_sf"/>
</dbReference>
<dbReference type="Gene3D" id="3.90.1310.10">
    <property type="entry name" value="Penicillin-binding protein 2a (Domain 2)"/>
    <property type="match status" value="1"/>
</dbReference>
<dbReference type="GO" id="GO:0071555">
    <property type="term" value="P:cell wall organization"/>
    <property type="evidence" value="ECO:0007669"/>
    <property type="project" value="TreeGrafter"/>
</dbReference>
<evidence type="ECO:0000256" key="4">
    <source>
        <dbReference type="SAM" id="MobiDB-lite"/>
    </source>
</evidence>
<dbReference type="Pfam" id="PF00905">
    <property type="entry name" value="Transpeptidase"/>
    <property type="match status" value="1"/>
</dbReference>
<gene>
    <name evidence="8" type="ORF">ET495_02585</name>
</gene>
<evidence type="ECO:0000259" key="6">
    <source>
        <dbReference type="Pfam" id="PF00905"/>
    </source>
</evidence>
<evidence type="ECO:0000313" key="9">
    <source>
        <dbReference type="Proteomes" id="UP000291758"/>
    </source>
</evidence>
<feature type="domain" description="Penicillin-binding protein dimerisation" evidence="7">
    <location>
        <begin position="134"/>
        <end position="295"/>
    </location>
</feature>
<dbReference type="GO" id="GO:0008658">
    <property type="term" value="F:penicillin binding"/>
    <property type="evidence" value="ECO:0007669"/>
    <property type="project" value="InterPro"/>
</dbReference>
<keyword evidence="9" id="KW-1185">Reference proteome</keyword>
<sequence>MTGSRGGARQQPNAARTTRGAASARTPATARAGKPAVGAAARPAAGRAARPARTTPRAQARPTAVARSSGTVQRRVVPPRPPRAASPEKRQRWLTVIAALVVAVFIGRLVQVQVFMAPDLAAEARSLRTTTVVEPAHRGEITDRNGVVLATSVDRYTVSADPKAVQSFRAYGRTDADDHPVADGALGVAQLLAPVLGTNKAELAAKINGTSRYVLLARNVEPEKQREIRALNLQAYIRTELVSKRVYPAGSVAGTLVGFVDDEQKGQGGLEKAYDAVLAGTAGKVTYERSLDGVRIPGAEQDSTLAVPGGDVVLTIDHDVQWKAESAINDMVSKSGAAYGIVLVEDAKTGEMLAIADSGSADPNDRSTASVAKGSRAVQDVFEPGSTGKVVTMAAALESGAWTPGSQFTVPYMFTTPNGQTFRDSHDHPVEQLTLAGVLAQSSNSGTVQIAEKIPPQVQYDYMHKFGFGQTTGLGLPGESRGILHPADQWDGRTRYTVAFGQGVSVNAMQATGVFTTVANGGVSVPPTLVKGTRTPGGDLEPTSTAAGSRVISEETAATLLHMLEEVTGEDGTAQAAQIPGYRVAGKTGTAQIFLPSGGYTYMASFIGVAPADNPRYTVSVFLKSPHSSIFGGVVAAPVFRDVMSFVLQKEAVPPSEPAPEPLPLTW</sequence>
<comment type="similarity">
    <text evidence="2">Belongs to the transpeptidase family.</text>
</comment>
<protein>
    <submittedName>
        <fullName evidence="8">Penicillin-binding protein 2</fullName>
    </submittedName>
</protein>
<dbReference type="PANTHER" id="PTHR30627:SF1">
    <property type="entry name" value="PEPTIDOGLYCAN D,D-TRANSPEPTIDASE FTSI"/>
    <property type="match status" value="1"/>
</dbReference>
<dbReference type="InterPro" id="IPR005311">
    <property type="entry name" value="PBP_dimer"/>
</dbReference>
<dbReference type="RefSeq" id="WP_129202374.1">
    <property type="nucleotide sequence ID" value="NZ_CP035495.1"/>
</dbReference>
<keyword evidence="3 5" id="KW-0472">Membrane</keyword>
<organism evidence="8 9">
    <name type="scientific">Xylanimonas allomyrinae</name>
    <dbReference type="NCBI Taxonomy" id="2509459"/>
    <lineage>
        <taxon>Bacteria</taxon>
        <taxon>Bacillati</taxon>
        <taxon>Actinomycetota</taxon>
        <taxon>Actinomycetes</taxon>
        <taxon>Micrococcales</taxon>
        <taxon>Promicromonosporaceae</taxon>
        <taxon>Xylanimonas</taxon>
    </lineage>
</organism>
<feature type="region of interest" description="Disordered" evidence="4">
    <location>
        <begin position="1"/>
        <end position="89"/>
    </location>
</feature>
<accession>A0A4P6EJ36</accession>